<dbReference type="EMBL" id="GL192948">
    <property type="protein sequence ID" value="EFB18095.1"/>
    <property type="molecule type" value="Genomic_DNA"/>
</dbReference>
<organism evidence="1">
    <name type="scientific">Ailuropoda melanoleuca</name>
    <name type="common">Giant panda</name>
    <dbReference type="NCBI Taxonomy" id="9646"/>
    <lineage>
        <taxon>Eukaryota</taxon>
        <taxon>Metazoa</taxon>
        <taxon>Chordata</taxon>
        <taxon>Craniata</taxon>
        <taxon>Vertebrata</taxon>
        <taxon>Euteleostomi</taxon>
        <taxon>Mammalia</taxon>
        <taxon>Eutheria</taxon>
        <taxon>Laurasiatheria</taxon>
        <taxon>Carnivora</taxon>
        <taxon>Caniformia</taxon>
        <taxon>Ursidae</taxon>
        <taxon>Ailuropoda</taxon>
    </lineage>
</organism>
<name>D2HKF0_AILME</name>
<protein>
    <submittedName>
        <fullName evidence="1">Uncharacterized protein</fullName>
    </submittedName>
</protein>
<accession>D2HKF0</accession>
<gene>
    <name evidence="1" type="ORF">PANDA_011851</name>
</gene>
<evidence type="ECO:0000313" key="1">
    <source>
        <dbReference type="EMBL" id="EFB18095.1"/>
    </source>
</evidence>
<reference evidence="1" key="1">
    <citation type="journal article" date="2010" name="Nature">
        <title>The sequence and de novo assembly of the giant panda genome.</title>
        <authorList>
            <person name="Li R."/>
            <person name="Fan W."/>
            <person name="Tian G."/>
            <person name="Zhu H."/>
            <person name="He L."/>
            <person name="Cai J."/>
            <person name="Huang Q."/>
            <person name="Cai Q."/>
            <person name="Li B."/>
            <person name="Bai Y."/>
            <person name="Zhang Z."/>
            <person name="Zhang Y."/>
            <person name="Wang W."/>
            <person name="Li J."/>
            <person name="Wei F."/>
            <person name="Li H."/>
            <person name="Jian M."/>
            <person name="Li J."/>
            <person name="Zhang Z."/>
            <person name="Nielsen R."/>
            <person name="Li D."/>
            <person name="Gu W."/>
            <person name="Yang Z."/>
            <person name="Xuan Z."/>
            <person name="Ryder O.A."/>
            <person name="Leung F.C."/>
            <person name="Zhou Y."/>
            <person name="Cao J."/>
            <person name="Sun X."/>
            <person name="Fu Y."/>
            <person name="Fang X."/>
            <person name="Guo X."/>
            <person name="Wang B."/>
            <person name="Hou R."/>
            <person name="Shen F."/>
            <person name="Mu B."/>
            <person name="Ni P."/>
            <person name="Lin R."/>
            <person name="Qian W."/>
            <person name="Wang G."/>
            <person name="Yu C."/>
            <person name="Nie W."/>
            <person name="Wang J."/>
            <person name="Wu Z."/>
            <person name="Liang H."/>
            <person name="Min J."/>
            <person name="Wu Q."/>
            <person name="Cheng S."/>
            <person name="Ruan J."/>
            <person name="Wang M."/>
            <person name="Shi Z."/>
            <person name="Wen M."/>
            <person name="Liu B."/>
            <person name="Ren X."/>
            <person name="Zheng H."/>
            <person name="Dong D."/>
            <person name="Cook K."/>
            <person name="Shan G."/>
            <person name="Zhang H."/>
            <person name="Kosiol C."/>
            <person name="Xie X."/>
            <person name="Lu Z."/>
            <person name="Zheng H."/>
            <person name="Li Y."/>
            <person name="Steiner C.C."/>
            <person name="Lam T.T."/>
            <person name="Lin S."/>
            <person name="Zhang Q."/>
            <person name="Li G."/>
            <person name="Tian J."/>
            <person name="Gong T."/>
            <person name="Liu H."/>
            <person name="Zhang D."/>
            <person name="Fang L."/>
            <person name="Ye C."/>
            <person name="Zhang J."/>
            <person name="Hu W."/>
            <person name="Xu A."/>
            <person name="Ren Y."/>
            <person name="Zhang G."/>
            <person name="Bruford M.W."/>
            <person name="Li Q."/>
            <person name="Ma L."/>
            <person name="Guo Y."/>
            <person name="An N."/>
            <person name="Hu Y."/>
            <person name="Zheng Y."/>
            <person name="Shi Y."/>
            <person name="Li Z."/>
            <person name="Liu Q."/>
            <person name="Chen Y."/>
            <person name="Zhao J."/>
            <person name="Qu N."/>
            <person name="Zhao S."/>
            <person name="Tian F."/>
            <person name="Wang X."/>
            <person name="Wang H."/>
            <person name="Xu L."/>
            <person name="Liu X."/>
            <person name="Vinar T."/>
            <person name="Wang Y."/>
            <person name="Lam T.W."/>
            <person name="Yiu S.M."/>
            <person name="Liu S."/>
            <person name="Zhang H."/>
            <person name="Li D."/>
            <person name="Huang Y."/>
            <person name="Wang X."/>
            <person name="Yang G."/>
            <person name="Jiang Z."/>
            <person name="Wang J."/>
            <person name="Qin N."/>
            <person name="Li L."/>
            <person name="Li J."/>
            <person name="Bolund L."/>
            <person name="Kristiansen K."/>
            <person name="Wong G.K."/>
            <person name="Olson M."/>
            <person name="Zhang X."/>
            <person name="Li S."/>
            <person name="Yang H."/>
            <person name="Wang J."/>
            <person name="Wang J."/>
        </authorList>
    </citation>
    <scope>NUCLEOTIDE SEQUENCE [LARGE SCALE GENOMIC DNA]</scope>
</reference>
<dbReference type="InParanoid" id="D2HKF0"/>
<dbReference type="AlphaFoldDB" id="D2HKF0"/>
<sequence length="397" mass="45490">MDRSDRVNGREGLIIVPQTFTEAVVKPQKFFINETQWKYVTEISILCINMRKRSLTNYEEYSRVVSEVTNVPQKAKIYTNQSHIIVSWQEDRSDMANTWKNHTGIQILPSVVENQRLELNFLHTTHSNNEQLDKETAVLISLNCMDYHQIMEQYGEVHIPVLLTQEKYANNCFKTNVRLIMGLEDQLLPQIPAHILYREVRKMAFLRMFLSISSTKGPPTTTLQGRGGVGSHTNNSMVGATRTYTLSAPNREPLWRQGHPKAARGVPPSSFPRNYTQHLSIKPLVALNRGCEHLCFISTYFVHPIARCALKYQKILREYKQKKVIPSQQHLSQRKICKLPAGIDLAAQQIRLRCKPTGTSQTTLPYDHPTFTAAGNRARSFTHAETSQLDIFLVEKM</sequence>
<proteinExistence type="predicted"/>